<proteinExistence type="inferred from homology"/>
<reference evidence="6 7" key="1">
    <citation type="submission" date="2020-11" db="EMBL/GenBank/DDBJ databases">
        <title>Corynebacterium sp. ZJ-599.</title>
        <authorList>
            <person name="Zhou J."/>
        </authorList>
    </citation>
    <scope>NUCLEOTIDE SEQUENCE [LARGE SCALE GENOMIC DNA]</scope>
    <source>
        <strain evidence="6 7">ZJ-599</strain>
    </source>
</reference>
<feature type="region of interest" description="Disordered" evidence="3">
    <location>
        <begin position="167"/>
        <end position="191"/>
    </location>
</feature>
<sequence>MALAAMALTAATTLTACSGGDGKTESATSSAPTSAQAGGDTTAPESLPTAAELNAILAKATDPEASLEEKTQTVQGGEIAPELFDTMAASKAESGATFEVVDPVVPGFTPDSLLTTVQFSLPERPEPQIAENVEFVYEDGQWKLSQSWACTLISNTVSPEEIPAMCNAQPTAAQAPGGDSAEDAPADAPAN</sequence>
<evidence type="ECO:0000256" key="2">
    <source>
        <dbReference type="ARBA" id="ARBA00093774"/>
    </source>
</evidence>
<keyword evidence="1 4" id="KW-0732">Signal</keyword>
<keyword evidence="7" id="KW-1185">Reference proteome</keyword>
<accession>A0A7T0KGX5</accession>
<gene>
    <name evidence="6" type="ORF">G7Y31_07935</name>
</gene>
<dbReference type="EMBL" id="CP064954">
    <property type="protein sequence ID" value="QPK80362.1"/>
    <property type="molecule type" value="Genomic_DNA"/>
</dbReference>
<name>A0A7T0KGX5_9CORY</name>
<dbReference type="KEGG" id="cliz:G7Y31_07935"/>
<organism evidence="6 7">
    <name type="scientific">Corynebacterium lizhenjunii</name>
    <dbReference type="NCBI Taxonomy" id="2709394"/>
    <lineage>
        <taxon>Bacteria</taxon>
        <taxon>Bacillati</taxon>
        <taxon>Actinomycetota</taxon>
        <taxon>Actinomycetes</taxon>
        <taxon>Mycobacteriales</taxon>
        <taxon>Corynebacteriaceae</taxon>
        <taxon>Corynebacterium</taxon>
    </lineage>
</organism>
<evidence type="ECO:0000256" key="1">
    <source>
        <dbReference type="ARBA" id="ARBA00022729"/>
    </source>
</evidence>
<evidence type="ECO:0000313" key="6">
    <source>
        <dbReference type="EMBL" id="QPK80362.1"/>
    </source>
</evidence>
<dbReference type="Proteomes" id="UP000594681">
    <property type="component" value="Chromosome"/>
</dbReference>
<feature type="compositionally biased region" description="Low complexity" evidence="3">
    <location>
        <begin position="25"/>
        <end position="37"/>
    </location>
</feature>
<feature type="signal peptide" evidence="4">
    <location>
        <begin position="1"/>
        <end position="16"/>
    </location>
</feature>
<dbReference type="InterPro" id="IPR058644">
    <property type="entry name" value="Mtb12-like_C"/>
</dbReference>
<feature type="domain" description="Low molecular weight antigen MTB12-like C-terminal" evidence="5">
    <location>
        <begin position="47"/>
        <end position="159"/>
    </location>
</feature>
<comment type="similarity">
    <text evidence="2">Belongs to the MTB12 family.</text>
</comment>
<evidence type="ECO:0000256" key="3">
    <source>
        <dbReference type="SAM" id="MobiDB-lite"/>
    </source>
</evidence>
<evidence type="ECO:0000259" key="5">
    <source>
        <dbReference type="Pfam" id="PF26580"/>
    </source>
</evidence>
<feature type="region of interest" description="Disordered" evidence="3">
    <location>
        <begin position="16"/>
        <end position="47"/>
    </location>
</feature>
<dbReference type="AlphaFoldDB" id="A0A7T0KGX5"/>
<dbReference type="Pfam" id="PF26580">
    <property type="entry name" value="Mtb12_C"/>
    <property type="match status" value="1"/>
</dbReference>
<feature type="chain" id="PRO_5038949953" description="Low molecular weight antigen MTB12-like C-terminal domain-containing protein" evidence="4">
    <location>
        <begin position="17"/>
        <end position="191"/>
    </location>
</feature>
<evidence type="ECO:0000313" key="7">
    <source>
        <dbReference type="Proteomes" id="UP000594681"/>
    </source>
</evidence>
<evidence type="ECO:0000256" key="4">
    <source>
        <dbReference type="SAM" id="SignalP"/>
    </source>
</evidence>
<protein>
    <recommendedName>
        <fullName evidence="5">Low molecular weight antigen MTB12-like C-terminal domain-containing protein</fullName>
    </recommendedName>
</protein>